<dbReference type="Proteomes" id="UP000461010">
    <property type="component" value="Unassembled WGS sequence"/>
</dbReference>
<evidence type="ECO:0000313" key="1">
    <source>
        <dbReference type="EMBL" id="KAB7881946.1"/>
    </source>
</evidence>
<name>A0A6L4WPH0_9BACT</name>
<reference evidence="3 4" key="1">
    <citation type="submission" date="2019-10" db="EMBL/GenBank/DDBJ databases">
        <title>Poseidonibacter ostreae sp. nov., isolated from the gut of the Ostrea denselamellosa.</title>
        <authorList>
            <person name="Choi A."/>
        </authorList>
    </citation>
    <scope>NUCLEOTIDE SEQUENCE [LARGE SCALE GENOMIC DNA]</scope>
    <source>
        <strain evidence="1 4">SJOD-M-33</strain>
        <strain evidence="2 3">SJOD-M-5</strain>
    </source>
</reference>
<accession>A0A6L4WPH0</accession>
<protein>
    <submittedName>
        <fullName evidence="1">Uncharacterized protein</fullName>
    </submittedName>
</protein>
<proteinExistence type="predicted"/>
<dbReference type="RefSeq" id="WP_152192381.1">
    <property type="nucleotide sequence ID" value="NZ_WFKI01000121.1"/>
</dbReference>
<comment type="caution">
    <text evidence="1">The sequence shown here is derived from an EMBL/GenBank/DDBJ whole genome shotgun (WGS) entry which is preliminary data.</text>
</comment>
<organism evidence="1 4">
    <name type="scientific">Poseidonibacter ostreae</name>
    <dbReference type="NCBI Taxonomy" id="2654171"/>
    <lineage>
        <taxon>Bacteria</taxon>
        <taxon>Pseudomonadati</taxon>
        <taxon>Campylobacterota</taxon>
        <taxon>Epsilonproteobacteria</taxon>
        <taxon>Campylobacterales</taxon>
        <taxon>Arcobacteraceae</taxon>
        <taxon>Poseidonibacter</taxon>
    </lineage>
</organism>
<evidence type="ECO:0000313" key="3">
    <source>
        <dbReference type="Proteomes" id="UP000461010"/>
    </source>
</evidence>
<keyword evidence="3" id="KW-1185">Reference proteome</keyword>
<dbReference type="EMBL" id="WFKJ01000111">
    <property type="protein sequence ID" value="KAB7885336.1"/>
    <property type="molecule type" value="Genomic_DNA"/>
</dbReference>
<evidence type="ECO:0000313" key="4">
    <source>
        <dbReference type="Proteomes" id="UP000472839"/>
    </source>
</evidence>
<sequence>MARVSKKLKIGCRCNSSSNNDNIHFDEVDNTLAEEHRGYYLMTTVTRGQKNTNPRVYLSHKHKVEYFKRKFEETRISTYKTARKSLTTVFDYYEGYEKFLNSAIKEIFPIVKRNR</sequence>
<dbReference type="Proteomes" id="UP000472839">
    <property type="component" value="Unassembled WGS sequence"/>
</dbReference>
<dbReference type="AlphaFoldDB" id="A0A6L4WPH0"/>
<evidence type="ECO:0000313" key="2">
    <source>
        <dbReference type="EMBL" id="KAB7885336.1"/>
    </source>
</evidence>
<dbReference type="EMBL" id="WFKK01000132">
    <property type="protein sequence ID" value="KAB7881946.1"/>
    <property type="molecule type" value="Genomic_DNA"/>
</dbReference>
<gene>
    <name evidence="2" type="ORF">GBG18_14995</name>
    <name evidence="1" type="ORF">GBG19_16480</name>
</gene>
<feature type="non-terminal residue" evidence="1">
    <location>
        <position position="115"/>
    </location>
</feature>